<keyword evidence="2" id="KW-1185">Reference proteome</keyword>
<protein>
    <submittedName>
        <fullName evidence="1">Uncharacterized protein</fullName>
    </submittedName>
</protein>
<name>A0A1T4PHR9_9FIRM</name>
<organism evidence="1 2">
    <name type="scientific">Garciella nitratireducens DSM 15102</name>
    <dbReference type="NCBI Taxonomy" id="1121911"/>
    <lineage>
        <taxon>Bacteria</taxon>
        <taxon>Bacillati</taxon>
        <taxon>Bacillota</taxon>
        <taxon>Clostridia</taxon>
        <taxon>Eubacteriales</taxon>
        <taxon>Eubacteriaceae</taxon>
        <taxon>Garciella</taxon>
    </lineage>
</organism>
<reference evidence="1 2" key="1">
    <citation type="submission" date="2017-02" db="EMBL/GenBank/DDBJ databases">
        <authorList>
            <person name="Peterson S.W."/>
        </authorList>
    </citation>
    <scope>NUCLEOTIDE SEQUENCE [LARGE SCALE GENOMIC DNA]</scope>
    <source>
        <strain evidence="1 2">DSM 15102</strain>
    </source>
</reference>
<gene>
    <name evidence="1" type="ORF">SAMN02745973_02093</name>
</gene>
<sequence length="284" mass="34062">MKKQDIIRLERTKRLNMPLAKKLKPYEIENVDKEEFLQRLMNVSDFFIDFQAQKWFIKNCKNNYQLMYVFQLLFQRAINQGHFYFLWEDFYYIVKNMDLSQMYNSFDQQIGNIDTLGIIKNKVKKIKIRCCAIPIDKKRGKIYCIEKLFIRNLPIRKIIKDYNIYIKFYPQKPENHGSWEAALTIAIYSAIYNKIFNLPSLILGGITKKGEIKSIEIPFETFINNQDPIQIFINIENNKNLQRSSFYSIVNVKNIQDITSRMKKSNDSREYKLYKDFLISSKRI</sequence>
<evidence type="ECO:0000313" key="2">
    <source>
        <dbReference type="Proteomes" id="UP000196365"/>
    </source>
</evidence>
<dbReference type="EMBL" id="FUWV01000017">
    <property type="protein sequence ID" value="SJZ91062.1"/>
    <property type="molecule type" value="Genomic_DNA"/>
</dbReference>
<dbReference type="RefSeq" id="WP_087679427.1">
    <property type="nucleotide sequence ID" value="NZ_FUWV01000017.1"/>
</dbReference>
<proteinExistence type="predicted"/>
<accession>A0A1T4PHR9</accession>
<dbReference type="AlphaFoldDB" id="A0A1T4PHR9"/>
<evidence type="ECO:0000313" key="1">
    <source>
        <dbReference type="EMBL" id="SJZ91062.1"/>
    </source>
</evidence>
<dbReference type="Proteomes" id="UP000196365">
    <property type="component" value="Unassembled WGS sequence"/>
</dbReference>